<evidence type="ECO:0000256" key="1">
    <source>
        <dbReference type="SAM" id="MobiDB-lite"/>
    </source>
</evidence>
<evidence type="ECO:0000313" key="3">
    <source>
        <dbReference type="Proteomes" id="UP000314294"/>
    </source>
</evidence>
<dbReference type="AlphaFoldDB" id="A0A4Z2FKL3"/>
<feature type="region of interest" description="Disordered" evidence="1">
    <location>
        <begin position="128"/>
        <end position="149"/>
    </location>
</feature>
<reference evidence="2 3" key="1">
    <citation type="submission" date="2019-03" db="EMBL/GenBank/DDBJ databases">
        <title>First draft genome of Liparis tanakae, snailfish: a comprehensive survey of snailfish specific genes.</title>
        <authorList>
            <person name="Kim W."/>
            <person name="Song I."/>
            <person name="Jeong J.-H."/>
            <person name="Kim D."/>
            <person name="Kim S."/>
            <person name="Ryu S."/>
            <person name="Song J.Y."/>
            <person name="Lee S.K."/>
        </authorList>
    </citation>
    <scope>NUCLEOTIDE SEQUENCE [LARGE SCALE GENOMIC DNA]</scope>
    <source>
        <tissue evidence="2">Muscle</tissue>
    </source>
</reference>
<keyword evidence="3" id="KW-1185">Reference proteome</keyword>
<comment type="caution">
    <text evidence="2">The sequence shown here is derived from an EMBL/GenBank/DDBJ whole genome shotgun (WGS) entry which is preliminary data.</text>
</comment>
<evidence type="ECO:0000313" key="2">
    <source>
        <dbReference type="EMBL" id="TNN41786.1"/>
    </source>
</evidence>
<gene>
    <name evidence="2" type="ORF">EYF80_048031</name>
</gene>
<name>A0A4Z2FKL3_9TELE</name>
<dbReference type="EMBL" id="SRLO01001080">
    <property type="protein sequence ID" value="TNN41786.1"/>
    <property type="molecule type" value="Genomic_DNA"/>
</dbReference>
<sequence length="293" mass="32212">MGIPTVRAAATRQPEDAPQILEAPWTRCGARSRRQLAAPRWYMLLKPQPAKEMFHSSSRSNIFSELLHQLKQTHSSLGVQQVHLASRQDSYETGSIRMGSASSWLRSAIAQLRGASNVTSDVGSDATFRIHPTARPKPQPLGASPTPGAGLPVGVRGGVRCMRSKCLVVFVSQSRRARPEEEGASPGVSGRPSGSSALWVKRSRPNERLVLLRSDDDSLEEENRKRHNEETRIRLRREGGTARLCLPVAVRHLVLPGPSVRVSGRAVEPAHVPRHVKEKSRKTIQSARVHVGE</sequence>
<feature type="compositionally biased region" description="Low complexity" evidence="1">
    <location>
        <begin position="184"/>
        <end position="197"/>
    </location>
</feature>
<proteinExistence type="predicted"/>
<accession>A0A4Z2FKL3</accession>
<protein>
    <submittedName>
        <fullName evidence="2">Uncharacterized protein</fullName>
    </submittedName>
</protein>
<dbReference type="Proteomes" id="UP000314294">
    <property type="component" value="Unassembled WGS sequence"/>
</dbReference>
<organism evidence="2 3">
    <name type="scientific">Liparis tanakae</name>
    <name type="common">Tanaka's snailfish</name>
    <dbReference type="NCBI Taxonomy" id="230148"/>
    <lineage>
        <taxon>Eukaryota</taxon>
        <taxon>Metazoa</taxon>
        <taxon>Chordata</taxon>
        <taxon>Craniata</taxon>
        <taxon>Vertebrata</taxon>
        <taxon>Euteleostomi</taxon>
        <taxon>Actinopterygii</taxon>
        <taxon>Neopterygii</taxon>
        <taxon>Teleostei</taxon>
        <taxon>Neoteleostei</taxon>
        <taxon>Acanthomorphata</taxon>
        <taxon>Eupercaria</taxon>
        <taxon>Perciformes</taxon>
        <taxon>Cottioidei</taxon>
        <taxon>Cottales</taxon>
        <taxon>Liparidae</taxon>
        <taxon>Liparis</taxon>
    </lineage>
</organism>
<feature type="region of interest" description="Disordered" evidence="1">
    <location>
        <begin position="177"/>
        <end position="200"/>
    </location>
</feature>